<keyword evidence="1" id="KW-0808">Transferase</keyword>
<organism evidence="1">
    <name type="scientific">human gut metagenome</name>
    <dbReference type="NCBI Taxonomy" id="408170"/>
    <lineage>
        <taxon>unclassified sequences</taxon>
        <taxon>metagenomes</taxon>
        <taxon>organismal metagenomes</taxon>
    </lineage>
</organism>
<dbReference type="AlphaFoldDB" id="K1UDW3"/>
<evidence type="ECO:0000313" key="1">
    <source>
        <dbReference type="EMBL" id="EKC78169.1"/>
    </source>
</evidence>
<proteinExistence type="predicted"/>
<feature type="non-terminal residue" evidence="1">
    <location>
        <position position="102"/>
    </location>
</feature>
<reference evidence="1" key="1">
    <citation type="journal article" date="2013" name="Environ. Microbiol.">
        <title>Microbiota from the distal guts of lean and obese adolescents exhibit partial functional redundancy besides clear differences in community structure.</title>
        <authorList>
            <person name="Ferrer M."/>
            <person name="Ruiz A."/>
            <person name="Lanza F."/>
            <person name="Haange S.B."/>
            <person name="Oberbach A."/>
            <person name="Till H."/>
            <person name="Bargiela R."/>
            <person name="Campoy C."/>
            <person name="Segura M.T."/>
            <person name="Richter M."/>
            <person name="von Bergen M."/>
            <person name="Seifert J."/>
            <person name="Suarez A."/>
        </authorList>
    </citation>
    <scope>NUCLEOTIDE SEQUENCE</scope>
</reference>
<protein>
    <submittedName>
        <fullName evidence="1">DNA (Cytosine-5-)-methyltransferase</fullName>
    </submittedName>
</protein>
<name>K1UDW3_9ZZZZ</name>
<keyword evidence="1" id="KW-0489">Methyltransferase</keyword>
<dbReference type="InterPro" id="IPR002052">
    <property type="entry name" value="DNA_methylase_N6_adenine_CS"/>
</dbReference>
<comment type="caution">
    <text evidence="1">The sequence shown here is derived from an EMBL/GenBank/DDBJ whole genome shotgun (WGS) entry which is preliminary data.</text>
</comment>
<dbReference type="GO" id="GO:0003676">
    <property type="term" value="F:nucleic acid binding"/>
    <property type="evidence" value="ECO:0007669"/>
    <property type="project" value="InterPro"/>
</dbReference>
<dbReference type="GO" id="GO:0008168">
    <property type="term" value="F:methyltransferase activity"/>
    <property type="evidence" value="ECO:0007669"/>
    <property type="project" value="UniProtKB-KW"/>
</dbReference>
<dbReference type="SUPFAM" id="SSF53335">
    <property type="entry name" value="S-adenosyl-L-methionine-dependent methyltransferases"/>
    <property type="match status" value="1"/>
</dbReference>
<dbReference type="InterPro" id="IPR029063">
    <property type="entry name" value="SAM-dependent_MTases_sf"/>
</dbReference>
<dbReference type="PROSITE" id="PS00092">
    <property type="entry name" value="N6_MTASE"/>
    <property type="match status" value="1"/>
</dbReference>
<dbReference type="EMBL" id="AJWZ01000001">
    <property type="protein sequence ID" value="EKC78169.1"/>
    <property type="molecule type" value="Genomic_DNA"/>
</dbReference>
<gene>
    <name evidence="1" type="ORF">OBE_00001</name>
</gene>
<dbReference type="Gene3D" id="3.40.50.150">
    <property type="entry name" value="Vaccinia Virus protein VP39"/>
    <property type="match status" value="1"/>
</dbReference>
<accession>K1UDW3</accession>
<dbReference type="GO" id="GO:0032259">
    <property type="term" value="P:methylation"/>
    <property type="evidence" value="ECO:0007669"/>
    <property type="project" value="UniProtKB-KW"/>
</dbReference>
<sequence>MRGEERQRAGRNRTLSVTGEEVEQLRGMVSTLSDIERGENVLNKIIHADLLAIIDRIPNGFADLVIIDPPYNLTKDFHGMKFEAMDNGAYIGYLETWFYKVC</sequence>